<sequence>MVVAVTDGIQVSVEVTYQAEFSSPLQHHYVFTYKVTIENKSQQTVQLLRRRWEISDAAENLKVIEGEGVVGQQPTLEPGESHTYVSGCNLKSGLGKMKGYYQMEKIFDGKKFEVVVPEFQMIATIFHN</sequence>
<evidence type="ECO:0000259" key="1">
    <source>
        <dbReference type="PROSITE" id="PS51087"/>
    </source>
</evidence>
<dbReference type="Gene3D" id="2.60.40.1470">
    <property type="entry name" value="ApaG domain"/>
    <property type="match status" value="1"/>
</dbReference>
<dbReference type="AlphaFoldDB" id="A0A1G6SSN3"/>
<reference evidence="3" key="1">
    <citation type="submission" date="2016-10" db="EMBL/GenBank/DDBJ databases">
        <authorList>
            <person name="Varghese N."/>
            <person name="Submissions S."/>
        </authorList>
    </citation>
    <scope>NUCLEOTIDE SEQUENCE [LARGE SCALE GENOMIC DNA]</scope>
    <source>
        <strain evidence="3">DSM 23095</strain>
    </source>
</reference>
<dbReference type="PANTHER" id="PTHR47191">
    <property type="entry name" value="OS05G0170800 PROTEIN"/>
    <property type="match status" value="1"/>
</dbReference>
<dbReference type="EMBL" id="FNAC01000018">
    <property type="protein sequence ID" value="SDD19237.1"/>
    <property type="molecule type" value="Genomic_DNA"/>
</dbReference>
<proteinExistence type="predicted"/>
<dbReference type="InterPro" id="IPR050718">
    <property type="entry name" value="ApaG-like"/>
</dbReference>
<evidence type="ECO:0000313" key="3">
    <source>
        <dbReference type="Proteomes" id="UP000199060"/>
    </source>
</evidence>
<gene>
    <name evidence="2" type="ORF">SAMN04488104_101841</name>
</gene>
<dbReference type="STRING" id="686796.SAMN04488104_101841"/>
<dbReference type="NCBIfam" id="NF003967">
    <property type="entry name" value="PRK05461.1"/>
    <property type="match status" value="1"/>
</dbReference>
<dbReference type="OrthoDB" id="9795226at2"/>
<dbReference type="InterPro" id="IPR036767">
    <property type="entry name" value="ApaG_sf"/>
</dbReference>
<keyword evidence="3" id="KW-1185">Reference proteome</keyword>
<accession>A0A1G6SSN3</accession>
<dbReference type="SUPFAM" id="SSF110069">
    <property type="entry name" value="ApaG-like"/>
    <property type="match status" value="1"/>
</dbReference>
<dbReference type="RefSeq" id="WP_087939417.1">
    <property type="nucleotide sequence ID" value="NZ_FNAC01000018.1"/>
</dbReference>
<feature type="domain" description="ApaG" evidence="1">
    <location>
        <begin position="3"/>
        <end position="128"/>
    </location>
</feature>
<dbReference type="Proteomes" id="UP000199060">
    <property type="component" value="Unassembled WGS sequence"/>
</dbReference>
<dbReference type="InterPro" id="IPR007474">
    <property type="entry name" value="ApaG_domain"/>
</dbReference>
<organism evidence="2 3">
    <name type="scientific">Algoriphagus faecimaris</name>
    <dbReference type="NCBI Taxonomy" id="686796"/>
    <lineage>
        <taxon>Bacteria</taxon>
        <taxon>Pseudomonadati</taxon>
        <taxon>Bacteroidota</taxon>
        <taxon>Cytophagia</taxon>
        <taxon>Cytophagales</taxon>
        <taxon>Cyclobacteriaceae</taxon>
        <taxon>Algoriphagus</taxon>
    </lineage>
</organism>
<dbReference type="Pfam" id="PF04379">
    <property type="entry name" value="DUF525"/>
    <property type="match status" value="1"/>
</dbReference>
<name>A0A1G6SSN3_9BACT</name>
<protein>
    <submittedName>
        <fullName evidence="2">ApaG protein</fullName>
    </submittedName>
</protein>
<evidence type="ECO:0000313" key="2">
    <source>
        <dbReference type="EMBL" id="SDD19237.1"/>
    </source>
</evidence>
<dbReference type="PANTHER" id="PTHR47191:SF2">
    <property type="entry name" value="OS05G0170800 PROTEIN"/>
    <property type="match status" value="1"/>
</dbReference>
<dbReference type="PROSITE" id="PS51087">
    <property type="entry name" value="APAG"/>
    <property type="match status" value="1"/>
</dbReference>